<organism evidence="4 6">
    <name type="scientific">Hydrogenibacillus schlegelii</name>
    <name type="common">Bacillus schlegelii</name>
    <dbReference type="NCBI Taxonomy" id="1484"/>
    <lineage>
        <taxon>Bacteria</taxon>
        <taxon>Bacillati</taxon>
        <taxon>Bacillota</taxon>
        <taxon>Bacilli</taxon>
        <taxon>Bacillales</taxon>
        <taxon>Bacillales Family X. Incertae Sedis</taxon>
        <taxon>Hydrogenibacillus</taxon>
    </lineage>
</organism>
<gene>
    <name evidence="4" type="ORF">KM312_10835</name>
    <name evidence="5" type="ORF">KM312_13075</name>
</gene>
<evidence type="ECO:0000313" key="6">
    <source>
        <dbReference type="Proteomes" id="UP000748108"/>
    </source>
</evidence>
<evidence type="ECO:0000256" key="1">
    <source>
        <dbReference type="SAM" id="Coils"/>
    </source>
</evidence>
<reference evidence="4" key="1">
    <citation type="journal article" date="2021" name="Microbiology">
        <title>Metagenomic Analysis of the Microbial Community in the Underground Coal Fire Area (Kemerovo Region, Russia) Revealed Predominance of Thermophilic Members of the Phyla Deinococcus-thermus, Aquificae, and Firmicutes.</title>
        <authorList>
            <person name="Kadnikov V."/>
            <person name="Mardanov A.V."/>
            <person name="Beletsky A.V."/>
            <person name="Karnachuk O.V."/>
            <person name="Ravin N.V."/>
        </authorList>
    </citation>
    <scope>NUCLEOTIDE SEQUENCE</scope>
    <source>
        <strain evidence="4">RBS10-49</strain>
    </source>
</reference>
<keyword evidence="3" id="KW-0732">Signal</keyword>
<dbReference type="AlphaFoldDB" id="A0A947CYL3"/>
<dbReference type="EMBL" id="JAHHQF010000110">
    <property type="protein sequence ID" value="MBT9283545.1"/>
    <property type="molecule type" value="Genomic_DNA"/>
</dbReference>
<feature type="region of interest" description="Disordered" evidence="2">
    <location>
        <begin position="295"/>
        <end position="322"/>
    </location>
</feature>
<dbReference type="Gene3D" id="1.20.1600.10">
    <property type="entry name" value="Outer membrane efflux proteins (OEP)"/>
    <property type="match status" value="2"/>
</dbReference>
<evidence type="ECO:0000256" key="3">
    <source>
        <dbReference type="SAM" id="SignalP"/>
    </source>
</evidence>
<evidence type="ECO:0000313" key="4">
    <source>
        <dbReference type="EMBL" id="MBT9283115.1"/>
    </source>
</evidence>
<proteinExistence type="predicted"/>
<name>A0A947CYL3_HYDSH</name>
<dbReference type="Proteomes" id="UP000748108">
    <property type="component" value="Unassembled WGS sequence"/>
</dbReference>
<evidence type="ECO:0000256" key="2">
    <source>
        <dbReference type="SAM" id="MobiDB-lite"/>
    </source>
</evidence>
<evidence type="ECO:0000313" key="5">
    <source>
        <dbReference type="EMBL" id="MBT9283545.1"/>
    </source>
</evidence>
<feature type="signal peptide" evidence="3">
    <location>
        <begin position="1"/>
        <end position="24"/>
    </location>
</feature>
<feature type="region of interest" description="Disordered" evidence="2">
    <location>
        <begin position="427"/>
        <end position="457"/>
    </location>
</feature>
<accession>A0A947CYL3</accession>
<dbReference type="EMBL" id="JAHHQF010000076">
    <property type="protein sequence ID" value="MBT9283115.1"/>
    <property type="molecule type" value="Genomic_DNA"/>
</dbReference>
<feature type="coiled-coil region" evidence="1">
    <location>
        <begin position="109"/>
        <end position="196"/>
    </location>
</feature>
<comment type="caution">
    <text evidence="4">The sequence shown here is derived from an EMBL/GenBank/DDBJ whole genome shotgun (WGS) entry which is preliminary data.</text>
</comment>
<feature type="compositionally biased region" description="Low complexity" evidence="2">
    <location>
        <begin position="428"/>
        <end position="449"/>
    </location>
</feature>
<sequence>MDRRRWLALTVAALLGGTAFPAGALADDKPAVALTALTLDEAVERAVSSNRGLQQLEIALKNLDLGRQEIQKAQDGLDDQRAILNGQIQGLWMQMSQLAKLPNPPVQQIDQLDRQIQALEDQRKKLEFADDQFEKQLADLKRQREKLRLQQAQVEEALAAGVKELYVGLLNLKDQIELLKEKQALTDREVAAAEDRYSLGLLSRYDRDKAARAKADQALAIANAERAWENLLDALSALIDRPLDPKVRLSEVPFRPEAVEPVPSPEAPDEWIDQTFSVRQAALDLEQARADERYVKQQIDKDNPTYKDPNDDSKATREKEKAANAVRQKELALAQARQDARTSVQKLMRSVAEAREEFARATAKWKEATVDVSAVRVRQELGLISSLDVDRAELMTRQAAAAMDQAKRSYYLAVEKLAALKRGYLDTSGSAPAASSGSGGAPASAAASGDGAGSAGR</sequence>
<feature type="chain" id="PRO_5038277706" evidence="3">
    <location>
        <begin position="25"/>
        <end position="457"/>
    </location>
</feature>
<dbReference type="GO" id="GO:0015562">
    <property type="term" value="F:efflux transmembrane transporter activity"/>
    <property type="evidence" value="ECO:0007669"/>
    <property type="project" value="InterPro"/>
</dbReference>
<protein>
    <submittedName>
        <fullName evidence="4">TolC family protein</fullName>
    </submittedName>
</protein>
<dbReference type="SUPFAM" id="SSF56954">
    <property type="entry name" value="Outer membrane efflux proteins (OEP)"/>
    <property type="match status" value="1"/>
</dbReference>
<keyword evidence="1" id="KW-0175">Coiled coil</keyword>